<evidence type="ECO:0000313" key="1">
    <source>
        <dbReference type="EMBL" id="GAK66072.1"/>
    </source>
</evidence>
<accession>A0A081CHC6</accession>
<dbReference type="OrthoDB" id="10252003at2759"/>
<proteinExistence type="predicted"/>
<protein>
    <submittedName>
        <fullName evidence="1">Uncharacterized protein</fullName>
    </submittedName>
</protein>
<dbReference type="EMBL" id="DF830078">
    <property type="protein sequence ID" value="GAK66072.1"/>
    <property type="molecule type" value="Genomic_DNA"/>
</dbReference>
<evidence type="ECO:0000313" key="2">
    <source>
        <dbReference type="Proteomes" id="UP000053758"/>
    </source>
</evidence>
<dbReference type="Proteomes" id="UP000053758">
    <property type="component" value="Unassembled WGS sequence"/>
</dbReference>
<gene>
    <name evidence="1" type="ORF">PAN0_011d4294</name>
</gene>
<organism evidence="1 2">
    <name type="scientific">Pseudozyma antarctica</name>
    <name type="common">Yeast</name>
    <name type="synonym">Candida antarctica</name>
    <dbReference type="NCBI Taxonomy" id="84753"/>
    <lineage>
        <taxon>Eukaryota</taxon>
        <taxon>Fungi</taxon>
        <taxon>Dikarya</taxon>
        <taxon>Basidiomycota</taxon>
        <taxon>Ustilaginomycotina</taxon>
        <taxon>Ustilaginomycetes</taxon>
        <taxon>Ustilaginales</taxon>
        <taxon>Ustilaginaceae</taxon>
        <taxon>Moesziomyces</taxon>
    </lineage>
</organism>
<keyword evidence="2" id="KW-1185">Reference proteome</keyword>
<dbReference type="AlphaFoldDB" id="A0A081CHC6"/>
<dbReference type="RefSeq" id="XP_014655750.1">
    <property type="nucleotide sequence ID" value="XM_014800264.1"/>
</dbReference>
<dbReference type="GeneID" id="26305167"/>
<dbReference type="HOGENOM" id="CLU_1844808_0_0_1"/>
<name>A0A081CHC6_PSEA2</name>
<sequence>MLDLLPEPDLLQYESRLHREVETLMDEAAEYYEIIHDDIRSKQTAKVLVSKGVQTEDQSDEEDKDAGLAKRKSEDETSPPASKKTKTDDGEQSESKSDDAQATDANAASTLSSPVNSQERREVRPKWQFTTLVPIESSP</sequence>
<reference evidence="2" key="1">
    <citation type="journal article" date="2014" name="Genome Announc.">
        <title>Draft Genome Sequence of the Yeast Pseudozyma antarctica Type Strain JCM10317, a Producer of the Glycolipid Biosurfactants, Mannosylerythritol Lipids.</title>
        <authorList>
            <person name="Saika A."/>
            <person name="Koike H."/>
            <person name="Hori T."/>
            <person name="Fukuoka T."/>
            <person name="Sato S."/>
            <person name="Habe H."/>
            <person name="Kitamoto D."/>
            <person name="Morita T."/>
        </authorList>
    </citation>
    <scope>NUCLEOTIDE SEQUENCE [LARGE SCALE GENOMIC DNA]</scope>
    <source>
        <strain evidence="2">JCM 10317</strain>
    </source>
</reference>